<feature type="domain" description="RDRP core" evidence="3">
    <location>
        <begin position="323"/>
        <end position="955"/>
    </location>
</feature>
<feature type="region of interest" description="Disordered" evidence="2">
    <location>
        <begin position="1"/>
        <end position="61"/>
    </location>
</feature>
<protein>
    <recommendedName>
        <fullName evidence="1">RNA-dependent RNA polymerase</fullName>
        <ecNumber evidence="1">2.7.7.48</ecNumber>
    </recommendedName>
</protein>
<comment type="caution">
    <text evidence="4">The sequence shown here is derived from an EMBL/GenBank/DDBJ whole genome shotgun (WGS) entry which is preliminary data.</text>
</comment>
<keyword evidence="1" id="KW-0696">RNA-directed RNA polymerase</keyword>
<dbReference type="InterPro" id="IPR057596">
    <property type="entry name" value="RDRP_core"/>
</dbReference>
<evidence type="ECO:0000313" key="4">
    <source>
        <dbReference type="EMBL" id="KAL0070684.1"/>
    </source>
</evidence>
<keyword evidence="1" id="KW-0694">RNA-binding</keyword>
<evidence type="ECO:0000259" key="3">
    <source>
        <dbReference type="Pfam" id="PF05183"/>
    </source>
</evidence>
<evidence type="ECO:0000256" key="1">
    <source>
        <dbReference type="RuleBase" id="RU363098"/>
    </source>
</evidence>
<reference evidence="4 5" key="1">
    <citation type="submission" date="2024-05" db="EMBL/GenBank/DDBJ databases">
        <title>A draft genome resource for the thread blight pathogen Marasmius tenuissimus strain MS-2.</title>
        <authorList>
            <person name="Yulfo-Soto G.E."/>
            <person name="Baruah I.K."/>
            <person name="Amoako-Attah I."/>
            <person name="Bukari Y."/>
            <person name="Meinhardt L.W."/>
            <person name="Bailey B.A."/>
            <person name="Cohen S.P."/>
        </authorList>
    </citation>
    <scope>NUCLEOTIDE SEQUENCE [LARGE SCALE GENOMIC DNA]</scope>
    <source>
        <strain evidence="4 5">MS-2</strain>
    </source>
</reference>
<evidence type="ECO:0000256" key="2">
    <source>
        <dbReference type="SAM" id="MobiDB-lite"/>
    </source>
</evidence>
<feature type="region of interest" description="Disordered" evidence="2">
    <location>
        <begin position="105"/>
        <end position="167"/>
    </location>
</feature>
<keyword evidence="1" id="KW-0808">Transferase</keyword>
<dbReference type="Pfam" id="PF05183">
    <property type="entry name" value="RdRP"/>
    <property type="match status" value="1"/>
</dbReference>
<dbReference type="PANTHER" id="PTHR23079">
    <property type="entry name" value="RNA-DEPENDENT RNA POLYMERASE"/>
    <property type="match status" value="1"/>
</dbReference>
<dbReference type="EMBL" id="JBBXMP010000005">
    <property type="protein sequence ID" value="KAL0070684.1"/>
    <property type="molecule type" value="Genomic_DNA"/>
</dbReference>
<name>A0ABR3ABJ6_9AGAR</name>
<accession>A0ABR3ABJ6</accession>
<gene>
    <name evidence="4" type="ORF">AAF712_001905</name>
</gene>
<organism evidence="4 5">
    <name type="scientific">Marasmius tenuissimus</name>
    <dbReference type="NCBI Taxonomy" id="585030"/>
    <lineage>
        <taxon>Eukaryota</taxon>
        <taxon>Fungi</taxon>
        <taxon>Dikarya</taxon>
        <taxon>Basidiomycota</taxon>
        <taxon>Agaricomycotina</taxon>
        <taxon>Agaricomycetes</taxon>
        <taxon>Agaricomycetidae</taxon>
        <taxon>Agaricales</taxon>
        <taxon>Marasmiineae</taxon>
        <taxon>Marasmiaceae</taxon>
        <taxon>Marasmius</taxon>
    </lineage>
</organism>
<comment type="catalytic activity">
    <reaction evidence="1">
        <text>RNA(n) + a ribonucleoside 5'-triphosphate = RNA(n+1) + diphosphate</text>
        <dbReference type="Rhea" id="RHEA:21248"/>
        <dbReference type="Rhea" id="RHEA-COMP:14527"/>
        <dbReference type="Rhea" id="RHEA-COMP:17342"/>
        <dbReference type="ChEBI" id="CHEBI:33019"/>
        <dbReference type="ChEBI" id="CHEBI:61557"/>
        <dbReference type="ChEBI" id="CHEBI:140395"/>
        <dbReference type="EC" id="2.7.7.48"/>
    </reaction>
</comment>
<sequence length="1171" mass="131651">MTELDRESSAGSLWDQFPSEDEQLFREVELPEDDPPDGAPREGQDDTGGDEDGEKYEAEYDSLVAELSQAKCSSFRYSSPEPEIDPEDDISVLIAAYDISNLVSTQPSESTSFTSKNSSEETLVASSSSNASTKKRSRDSFETAVPDEPHSKLLKTENGAASGHGDSTNLSITGSYYAAHSPAWQPIFDELQLPFGVLWEISRLVSVDKLSFDRIEKGKIEELARLKTNSRAAPSVEKILLGKEGKATDPMAGESPDGRPDPFAKERLSKFPYTELDREEDEFNKGNTYACLGCLDLDPWYGGKVVFRAKVKNIASEYAKNPKFKIILDRPELGASYRFSRRHGSSSFIRLKVPRDLCSPKMIPHLVKFLIQPVVVCGSVYRLVLEKDKTVFLYRTNELVSGLARAPLLSRRLMLSLEEFMELENPIELNKNQAAAKWAARFALGFSTSAPGVKLLEKNIIEIDDIVSPEKSEMTDGSGFINQYALRLLYHKFNWDEWPTAIQVRVAGAKGMLLQHPEDTDIVPRIWIRPSQTKIKYESRSGDEARLVIDILRSCHSRTHCSLGAETIINLAENGVPAKVFCGLLDSSFQRMMTSLTTWEGDDAMFELWSTLERLGGVMAARAARAQPGLARVKGHSSRDAQIDEDEDGLSDVDSEETSVAWWNDEISGQPSSLEETVMGLLDFGFTPGDCAVLLEKLGQIITTHIRNFWQQCKIEVPMSCTTFIQPDPRGFLDEGQVYFKSAHRNLLTKEGLVTDTVIGDVLVTRHPCKLPTDVQKWEAVDCPQLRNYTGIIFFSTKGSRRAADYLGGGDYDGDKALLIYDPVLVDSFDNADIKFADPRDDIEKDYFLKHTEKLSELLEKAQPTAEQPLARTHALQGYLLGGLKDLSLVGQYSNMHDYATYTLGYSHPETIRLAHMFCRTLDGAKTGLTVLGPKVAADRRRYYKGAMHWKRPKSGSSSEQTDVKRPKSLSPFIMDEIAKHAEARAKQAQRGFQEKRGSVKRHVPDPHLIAPWNEARELAERWNNQQRRDDMKKIEEHVIFMYKNHREQVNRNHRAAASKAFTGAKTFTDQPIETRQNQLREMSREFAASPSLSEVSLTKAELDRLRASFAYLYDSKVNKGRQNGGWTRFPWDVAMRELGAIKAAALGPSKTVRGEFYQKFSIKIRRNRNL</sequence>
<keyword evidence="5" id="KW-1185">Reference proteome</keyword>
<dbReference type="PANTHER" id="PTHR23079:SF55">
    <property type="entry name" value="RNA-DIRECTED RNA POLYMERASE"/>
    <property type="match status" value="1"/>
</dbReference>
<keyword evidence="1" id="KW-0548">Nucleotidyltransferase</keyword>
<comment type="similarity">
    <text evidence="1">Belongs to the RdRP family.</text>
</comment>
<evidence type="ECO:0000313" key="5">
    <source>
        <dbReference type="Proteomes" id="UP001437256"/>
    </source>
</evidence>
<dbReference type="InterPro" id="IPR007855">
    <property type="entry name" value="RDRP"/>
</dbReference>
<feature type="compositionally biased region" description="Acidic residues" evidence="2">
    <location>
        <begin position="45"/>
        <end position="54"/>
    </location>
</feature>
<dbReference type="EC" id="2.7.7.48" evidence="1"/>
<dbReference type="Proteomes" id="UP001437256">
    <property type="component" value="Unassembled WGS sequence"/>
</dbReference>
<feature type="compositionally biased region" description="Low complexity" evidence="2">
    <location>
        <begin position="108"/>
        <end position="132"/>
    </location>
</feature>
<proteinExistence type="inferred from homology"/>